<keyword evidence="2" id="KW-1185">Reference proteome</keyword>
<dbReference type="OrthoDB" id="9781616at2"/>
<dbReference type="AlphaFoldDB" id="A0A1G7AU64"/>
<gene>
    <name evidence="1" type="ORF">SAMN05661003_104204</name>
</gene>
<dbReference type="RefSeq" id="WP_092077390.1">
    <property type="nucleotide sequence ID" value="NZ_CALFZY010000012.1"/>
</dbReference>
<dbReference type="PANTHER" id="PTHR36454">
    <property type="entry name" value="LMO2823 PROTEIN"/>
    <property type="match status" value="1"/>
</dbReference>
<dbReference type="Proteomes" id="UP000243205">
    <property type="component" value="Unassembled WGS sequence"/>
</dbReference>
<evidence type="ECO:0000313" key="2">
    <source>
        <dbReference type="Proteomes" id="UP000243205"/>
    </source>
</evidence>
<protein>
    <submittedName>
        <fullName evidence="1">Uncharacterized conserved protein, DUF1015 family</fullName>
    </submittedName>
</protein>
<accession>A0A1G7AU64</accession>
<dbReference type="InterPro" id="IPR008323">
    <property type="entry name" value="UCP033563"/>
</dbReference>
<evidence type="ECO:0000313" key="1">
    <source>
        <dbReference type="EMBL" id="SDE18408.1"/>
    </source>
</evidence>
<name>A0A1G7AU64_9BACT</name>
<dbReference type="PANTHER" id="PTHR36454:SF1">
    <property type="entry name" value="DUF1015 DOMAIN-CONTAINING PROTEIN"/>
    <property type="match status" value="1"/>
</dbReference>
<sequence length="424" mass="45999">MAQVLPFTAWQRIVDAPPAAALLPPCHEEALAAALLTKTSDVAGLSLTGGAIGLPDDLLRPLADSGLFLYELRCGSDAAVRCCHSGVIARVRLEDFSAGVVLSHERSRPTDVAEEFAALRDRALQTQIPVALYSDTCCVLEALSAAEKQRPPLAEYACGPQLRCRLWQVSDAAFISRVRAVFDRKSLLLASGQAFYEAALRYRDQLRLQQGDYSGREGFNYLMLALTNLDQLGVHLRPGHRLLQSGLLSDLPLLLGRLGAWFDVEDWPVNAACPSDQQRLLRRLAEQAGTAPAFLLYAGGDRAYRLALQAERLEGLELGAPRINELCLAGVFERLVVEQALGFEPLALDDFDRLPPCLSAAAAFAAVRQGRYVAAFLFAPPAILSLREQARAQVKLPPASTFVCPPFPSRLLACPLDATPVATC</sequence>
<dbReference type="STRING" id="57664.SAMN05661003_104204"/>
<proteinExistence type="predicted"/>
<reference evidence="2" key="1">
    <citation type="submission" date="2016-10" db="EMBL/GenBank/DDBJ databases">
        <authorList>
            <person name="Varghese N."/>
            <person name="Submissions S."/>
        </authorList>
    </citation>
    <scope>NUCLEOTIDE SEQUENCE [LARGE SCALE GENOMIC DNA]</scope>
    <source>
        <strain evidence="2">DSM 8987</strain>
    </source>
</reference>
<dbReference type="Pfam" id="PF06245">
    <property type="entry name" value="DUF1015"/>
    <property type="match status" value="1"/>
</dbReference>
<dbReference type="EMBL" id="FNAQ01000004">
    <property type="protein sequence ID" value="SDE18408.1"/>
    <property type="molecule type" value="Genomic_DNA"/>
</dbReference>
<organism evidence="1 2">
    <name type="scientific">Desulfuromonas thiophila</name>
    <dbReference type="NCBI Taxonomy" id="57664"/>
    <lineage>
        <taxon>Bacteria</taxon>
        <taxon>Pseudomonadati</taxon>
        <taxon>Thermodesulfobacteriota</taxon>
        <taxon>Desulfuromonadia</taxon>
        <taxon>Desulfuromonadales</taxon>
        <taxon>Desulfuromonadaceae</taxon>
        <taxon>Desulfuromonas</taxon>
    </lineage>
</organism>